<evidence type="ECO:0000313" key="2">
    <source>
        <dbReference type="EMBL" id="GMI41610.1"/>
    </source>
</evidence>
<reference evidence="2 3" key="1">
    <citation type="journal article" date="2023" name="Commun. Biol.">
        <title>Genome analysis of Parmales, the sister group of diatoms, reveals the evolutionary specialization of diatoms from phago-mixotrophs to photoautotrophs.</title>
        <authorList>
            <person name="Ban H."/>
            <person name="Sato S."/>
            <person name="Yoshikawa S."/>
            <person name="Yamada K."/>
            <person name="Nakamura Y."/>
            <person name="Ichinomiya M."/>
            <person name="Sato N."/>
            <person name="Blanc-Mathieu R."/>
            <person name="Endo H."/>
            <person name="Kuwata A."/>
            <person name="Ogata H."/>
        </authorList>
    </citation>
    <scope>NUCLEOTIDE SEQUENCE [LARGE SCALE GENOMIC DNA]</scope>
</reference>
<feature type="region of interest" description="Disordered" evidence="1">
    <location>
        <begin position="329"/>
        <end position="365"/>
    </location>
</feature>
<feature type="region of interest" description="Disordered" evidence="1">
    <location>
        <begin position="161"/>
        <end position="184"/>
    </location>
</feature>
<organism evidence="2 3">
    <name type="scientific">Tetraparma gracilis</name>
    <dbReference type="NCBI Taxonomy" id="2962635"/>
    <lineage>
        <taxon>Eukaryota</taxon>
        <taxon>Sar</taxon>
        <taxon>Stramenopiles</taxon>
        <taxon>Ochrophyta</taxon>
        <taxon>Bolidophyceae</taxon>
        <taxon>Parmales</taxon>
        <taxon>Triparmaceae</taxon>
        <taxon>Tetraparma</taxon>
    </lineage>
</organism>
<keyword evidence="3" id="KW-1185">Reference proteome</keyword>
<feature type="region of interest" description="Disordered" evidence="1">
    <location>
        <begin position="1"/>
        <end position="62"/>
    </location>
</feature>
<accession>A0ABQ6N6Y3</accession>
<feature type="compositionally biased region" description="Pro residues" evidence="1">
    <location>
        <begin position="354"/>
        <end position="365"/>
    </location>
</feature>
<feature type="non-terminal residue" evidence="2">
    <location>
        <position position="365"/>
    </location>
</feature>
<feature type="compositionally biased region" description="Basic and acidic residues" evidence="1">
    <location>
        <begin position="36"/>
        <end position="62"/>
    </location>
</feature>
<protein>
    <submittedName>
        <fullName evidence="2">Uncharacterized protein</fullName>
    </submittedName>
</protein>
<name>A0ABQ6N6Y3_9STRA</name>
<proteinExistence type="predicted"/>
<dbReference type="EMBL" id="BRYB01002230">
    <property type="protein sequence ID" value="GMI41610.1"/>
    <property type="molecule type" value="Genomic_DNA"/>
</dbReference>
<comment type="caution">
    <text evidence="2">The sequence shown here is derived from an EMBL/GenBank/DDBJ whole genome shotgun (WGS) entry which is preliminary data.</text>
</comment>
<dbReference type="Proteomes" id="UP001165060">
    <property type="component" value="Unassembled WGS sequence"/>
</dbReference>
<evidence type="ECO:0000313" key="3">
    <source>
        <dbReference type="Proteomes" id="UP001165060"/>
    </source>
</evidence>
<sequence>MFDGSAAPRKRVNLSGSHGPAPSRALTLARARHARSAREAEKRREAAACALQKRERGGRGRERAREWLGKVRGEGGWRALAAASFLGSSFLGSGSETTSGSQTSFSVPPAAQLGACPSRSLLHGVRLLLESLPELPPPGHPKALAQVEGLLALLEERAESRAAEAMEDEAEAMEDEAPSRPPSHHARLLPLVTDAFLLSPPLPPSTLRSLLRLSPSVPALFPPLLALPAGHLPPLLRALADDHSVAPRDLLEHPLPPGLPFPPGRAPRCVRALLGLLEADPPTNAATPAATPAAPPAAPPSAAAVLRNLLHILGSGGLLPQLAHAVCPPAPEQGAARRAEESDEDAGMDLGDGPPEPPPSDPKVG</sequence>
<gene>
    <name evidence="2" type="ORF">TeGR_g4813</name>
</gene>
<feature type="compositionally biased region" description="Acidic residues" evidence="1">
    <location>
        <begin position="165"/>
        <end position="176"/>
    </location>
</feature>
<evidence type="ECO:0000256" key="1">
    <source>
        <dbReference type="SAM" id="MobiDB-lite"/>
    </source>
</evidence>